<protein>
    <submittedName>
        <fullName evidence="2">Uncharacterized protein</fullName>
    </submittedName>
</protein>
<organism evidence="2 3">
    <name type="scientific">Mytilus coruscus</name>
    <name type="common">Sea mussel</name>
    <dbReference type="NCBI Taxonomy" id="42192"/>
    <lineage>
        <taxon>Eukaryota</taxon>
        <taxon>Metazoa</taxon>
        <taxon>Spiralia</taxon>
        <taxon>Lophotrochozoa</taxon>
        <taxon>Mollusca</taxon>
        <taxon>Bivalvia</taxon>
        <taxon>Autobranchia</taxon>
        <taxon>Pteriomorphia</taxon>
        <taxon>Mytilida</taxon>
        <taxon>Mytiloidea</taxon>
        <taxon>Mytilidae</taxon>
        <taxon>Mytilinae</taxon>
        <taxon>Mytilus</taxon>
    </lineage>
</organism>
<accession>A0A6J8B3S8</accession>
<keyword evidence="1" id="KW-0472">Membrane</keyword>
<keyword evidence="1" id="KW-1133">Transmembrane helix</keyword>
<gene>
    <name evidence="2" type="ORF">MCOR_14334</name>
</gene>
<keyword evidence="1" id="KW-0812">Transmembrane</keyword>
<evidence type="ECO:0000313" key="3">
    <source>
        <dbReference type="Proteomes" id="UP000507470"/>
    </source>
</evidence>
<dbReference type="EMBL" id="CACVKT020002492">
    <property type="protein sequence ID" value="CAC5378091.1"/>
    <property type="molecule type" value="Genomic_DNA"/>
</dbReference>
<reference evidence="2 3" key="1">
    <citation type="submission" date="2020-06" db="EMBL/GenBank/DDBJ databases">
        <authorList>
            <person name="Li R."/>
            <person name="Bekaert M."/>
        </authorList>
    </citation>
    <scope>NUCLEOTIDE SEQUENCE [LARGE SCALE GENOMIC DNA]</scope>
    <source>
        <strain evidence="3">wild</strain>
    </source>
</reference>
<keyword evidence="3" id="KW-1185">Reference proteome</keyword>
<evidence type="ECO:0000256" key="1">
    <source>
        <dbReference type="SAM" id="Phobius"/>
    </source>
</evidence>
<feature type="transmembrane region" description="Helical" evidence="1">
    <location>
        <begin position="143"/>
        <end position="163"/>
    </location>
</feature>
<evidence type="ECO:0000313" key="2">
    <source>
        <dbReference type="EMBL" id="CAC5378091.1"/>
    </source>
</evidence>
<sequence length="201" mass="22564">MFNGSLVYTLNCSSDLAFELCTVEFLADNKTDDYVSYIREDKCIHLGGNCDQTKCDCSMDCKSFVWILPVHLDVANRTFGCRSRIEEEGISYIAEITVKSDGNNFTVCNNTMVTKEFESNLLDSVYVPTVVDISNQPSMEIEWKILIVASLVTLFGIIVILVVRTIIKCKSDTTNFTNTKDKVDIDKSKMSQKSQNISTIS</sequence>
<dbReference type="AlphaFoldDB" id="A0A6J8B3S8"/>
<proteinExistence type="predicted"/>
<name>A0A6J8B3S8_MYTCO</name>
<dbReference type="Proteomes" id="UP000507470">
    <property type="component" value="Unassembled WGS sequence"/>
</dbReference>